<accession>A0A5C2SUY5</accession>
<feature type="region of interest" description="Disordered" evidence="1">
    <location>
        <begin position="62"/>
        <end position="99"/>
    </location>
</feature>
<name>A0A5C2SUY5_9APHY</name>
<evidence type="ECO:0000256" key="1">
    <source>
        <dbReference type="SAM" id="MobiDB-lite"/>
    </source>
</evidence>
<evidence type="ECO:0000313" key="2">
    <source>
        <dbReference type="EMBL" id="RPD67440.1"/>
    </source>
</evidence>
<keyword evidence="3" id="KW-1185">Reference proteome</keyword>
<proteinExistence type="predicted"/>
<feature type="compositionally biased region" description="Basic residues" evidence="1">
    <location>
        <begin position="87"/>
        <end position="99"/>
    </location>
</feature>
<feature type="compositionally biased region" description="Basic and acidic residues" evidence="1">
    <location>
        <begin position="62"/>
        <end position="71"/>
    </location>
</feature>
<evidence type="ECO:0000313" key="3">
    <source>
        <dbReference type="Proteomes" id="UP000313359"/>
    </source>
</evidence>
<gene>
    <name evidence="2" type="ORF">L227DRAFT_24204</name>
</gene>
<dbReference type="AlphaFoldDB" id="A0A5C2SUY5"/>
<dbReference type="EMBL" id="ML122250">
    <property type="protein sequence ID" value="RPD67440.1"/>
    <property type="molecule type" value="Genomic_DNA"/>
</dbReference>
<reference evidence="2" key="1">
    <citation type="journal article" date="2018" name="Genome Biol. Evol.">
        <title>Genomics and development of Lentinus tigrinus, a white-rot wood-decaying mushroom with dimorphic fruiting bodies.</title>
        <authorList>
            <person name="Wu B."/>
            <person name="Xu Z."/>
            <person name="Knudson A."/>
            <person name="Carlson A."/>
            <person name="Chen N."/>
            <person name="Kovaka S."/>
            <person name="LaButti K."/>
            <person name="Lipzen A."/>
            <person name="Pennachio C."/>
            <person name="Riley R."/>
            <person name="Schakwitz W."/>
            <person name="Umezawa K."/>
            <person name="Ohm R.A."/>
            <person name="Grigoriev I.V."/>
            <person name="Nagy L.G."/>
            <person name="Gibbons J."/>
            <person name="Hibbett D."/>
        </authorList>
    </citation>
    <scope>NUCLEOTIDE SEQUENCE [LARGE SCALE GENOMIC DNA]</scope>
    <source>
        <strain evidence="2">ALCF2SS1-6</strain>
    </source>
</reference>
<sequence length="160" mass="17434">MFAGRRAYAARDSPTMMARICCPRGRLECEIARDPAVHTRNAPTPRLTRPMTHGAAVLRRDPASSRHDFLKPRPRPTAYSTSCHGGQHSRHAPAGRAHQRTSGMAALFGNNVAHTGQVLHDIADDEHTATVNVTGPLDHRATPRVIPLLRSPIRSCVTSA</sequence>
<dbReference type="Proteomes" id="UP000313359">
    <property type="component" value="Unassembled WGS sequence"/>
</dbReference>
<protein>
    <submittedName>
        <fullName evidence="2">Uncharacterized protein</fullName>
    </submittedName>
</protein>
<organism evidence="2 3">
    <name type="scientific">Lentinus tigrinus ALCF2SS1-6</name>
    <dbReference type="NCBI Taxonomy" id="1328759"/>
    <lineage>
        <taxon>Eukaryota</taxon>
        <taxon>Fungi</taxon>
        <taxon>Dikarya</taxon>
        <taxon>Basidiomycota</taxon>
        <taxon>Agaricomycotina</taxon>
        <taxon>Agaricomycetes</taxon>
        <taxon>Polyporales</taxon>
        <taxon>Polyporaceae</taxon>
        <taxon>Lentinus</taxon>
    </lineage>
</organism>